<gene>
    <name evidence="2" type="ORF">DPMN_151830</name>
</gene>
<comment type="caution">
    <text evidence="2">The sequence shown here is derived from an EMBL/GenBank/DDBJ whole genome shotgun (WGS) entry which is preliminary data.</text>
</comment>
<reference evidence="2" key="2">
    <citation type="submission" date="2020-11" db="EMBL/GenBank/DDBJ databases">
        <authorList>
            <person name="McCartney M.A."/>
            <person name="Auch B."/>
            <person name="Kono T."/>
            <person name="Mallez S."/>
            <person name="Becker A."/>
            <person name="Gohl D.M."/>
            <person name="Silverstein K.A.T."/>
            <person name="Koren S."/>
            <person name="Bechman K.B."/>
            <person name="Herman A."/>
            <person name="Abrahante J.E."/>
            <person name="Garbe J."/>
        </authorList>
    </citation>
    <scope>NUCLEOTIDE SEQUENCE</scope>
    <source>
        <strain evidence="2">Duluth1</strain>
        <tissue evidence="2">Whole animal</tissue>
    </source>
</reference>
<accession>A0A9D4FGD7</accession>
<dbReference type="AlphaFoldDB" id="A0A9D4FGD7"/>
<keyword evidence="1" id="KW-1133">Transmembrane helix</keyword>
<name>A0A9D4FGD7_DREPO</name>
<protein>
    <submittedName>
        <fullName evidence="2">Uncharacterized protein</fullName>
    </submittedName>
</protein>
<keyword evidence="1" id="KW-0472">Membrane</keyword>
<dbReference type="EMBL" id="JAIWYP010000007">
    <property type="protein sequence ID" value="KAH3798235.1"/>
    <property type="molecule type" value="Genomic_DNA"/>
</dbReference>
<proteinExistence type="predicted"/>
<sequence length="160" mass="17273">MGKFYTTGTSAASTGGTANATLDANMTTTMATSAGVTDEFKIGVAMSLCFFVGVLQVRCLIVVSLLIKKVRKMGTPERALESDRREIFVSSITLSSIDGFSLSLPYVVSMIKQIVVRKNPVSGSMVKSTLQGQSSNNLMRNLNCPAHNVVQHGWIFNQVF</sequence>
<evidence type="ECO:0000313" key="2">
    <source>
        <dbReference type="EMBL" id="KAH3798235.1"/>
    </source>
</evidence>
<keyword evidence="3" id="KW-1185">Reference proteome</keyword>
<evidence type="ECO:0000313" key="3">
    <source>
        <dbReference type="Proteomes" id="UP000828390"/>
    </source>
</evidence>
<organism evidence="2 3">
    <name type="scientific">Dreissena polymorpha</name>
    <name type="common">Zebra mussel</name>
    <name type="synonym">Mytilus polymorpha</name>
    <dbReference type="NCBI Taxonomy" id="45954"/>
    <lineage>
        <taxon>Eukaryota</taxon>
        <taxon>Metazoa</taxon>
        <taxon>Spiralia</taxon>
        <taxon>Lophotrochozoa</taxon>
        <taxon>Mollusca</taxon>
        <taxon>Bivalvia</taxon>
        <taxon>Autobranchia</taxon>
        <taxon>Heteroconchia</taxon>
        <taxon>Euheterodonta</taxon>
        <taxon>Imparidentia</taxon>
        <taxon>Neoheterodontei</taxon>
        <taxon>Myida</taxon>
        <taxon>Dreissenoidea</taxon>
        <taxon>Dreissenidae</taxon>
        <taxon>Dreissena</taxon>
    </lineage>
</organism>
<keyword evidence="1" id="KW-0812">Transmembrane</keyword>
<feature type="transmembrane region" description="Helical" evidence="1">
    <location>
        <begin position="42"/>
        <end position="67"/>
    </location>
</feature>
<feature type="transmembrane region" description="Helical" evidence="1">
    <location>
        <begin position="87"/>
        <end position="108"/>
    </location>
</feature>
<dbReference type="Proteomes" id="UP000828390">
    <property type="component" value="Unassembled WGS sequence"/>
</dbReference>
<reference evidence="2" key="1">
    <citation type="journal article" date="2019" name="bioRxiv">
        <title>The Genome of the Zebra Mussel, Dreissena polymorpha: A Resource for Invasive Species Research.</title>
        <authorList>
            <person name="McCartney M.A."/>
            <person name="Auch B."/>
            <person name="Kono T."/>
            <person name="Mallez S."/>
            <person name="Zhang Y."/>
            <person name="Obille A."/>
            <person name="Becker A."/>
            <person name="Abrahante J.E."/>
            <person name="Garbe J."/>
            <person name="Badalamenti J.P."/>
            <person name="Herman A."/>
            <person name="Mangelson H."/>
            <person name="Liachko I."/>
            <person name="Sullivan S."/>
            <person name="Sone E.D."/>
            <person name="Koren S."/>
            <person name="Silverstein K.A.T."/>
            <person name="Beckman K.B."/>
            <person name="Gohl D.M."/>
        </authorList>
    </citation>
    <scope>NUCLEOTIDE SEQUENCE</scope>
    <source>
        <strain evidence="2">Duluth1</strain>
        <tissue evidence="2">Whole animal</tissue>
    </source>
</reference>
<evidence type="ECO:0000256" key="1">
    <source>
        <dbReference type="SAM" id="Phobius"/>
    </source>
</evidence>